<dbReference type="Proteomes" id="UP001054837">
    <property type="component" value="Unassembled WGS sequence"/>
</dbReference>
<feature type="transmembrane region" description="Helical" evidence="1">
    <location>
        <begin position="85"/>
        <end position="108"/>
    </location>
</feature>
<name>A0AAV4V1K1_9ARAC</name>
<accession>A0AAV4V1K1</accession>
<evidence type="ECO:0000313" key="2">
    <source>
        <dbReference type="EMBL" id="GIY63435.1"/>
    </source>
</evidence>
<keyword evidence="1" id="KW-0472">Membrane</keyword>
<feature type="transmembrane region" description="Helical" evidence="1">
    <location>
        <begin position="47"/>
        <end position="73"/>
    </location>
</feature>
<protein>
    <recommendedName>
        <fullName evidence="4">Transmembrane protein 230</fullName>
    </recommendedName>
</protein>
<dbReference type="AlphaFoldDB" id="A0AAV4V1K1"/>
<keyword evidence="1" id="KW-1133">Transmembrane helix</keyword>
<evidence type="ECO:0000313" key="3">
    <source>
        <dbReference type="Proteomes" id="UP001054837"/>
    </source>
</evidence>
<dbReference type="EMBL" id="BPLQ01012178">
    <property type="protein sequence ID" value="GIY63435.1"/>
    <property type="molecule type" value="Genomic_DNA"/>
</dbReference>
<sequence length="131" mass="14897">MSTNLTMRLSPHSRRAEADSVEIEIEEDPFAQRAERNKSIFMKIADVLFSMDIFTAGAFFLIGTLMIITGASFFSINVKANCLDFTTACGFFFLILGILFLVPGVLFVKKATVVYYLFLGDEELMEEHYYY</sequence>
<reference evidence="2 3" key="1">
    <citation type="submission" date="2021-06" db="EMBL/GenBank/DDBJ databases">
        <title>Caerostris darwini draft genome.</title>
        <authorList>
            <person name="Kono N."/>
            <person name="Arakawa K."/>
        </authorList>
    </citation>
    <scope>NUCLEOTIDE SEQUENCE [LARGE SCALE GENOMIC DNA]</scope>
</reference>
<proteinExistence type="predicted"/>
<evidence type="ECO:0008006" key="4">
    <source>
        <dbReference type="Google" id="ProtNLM"/>
    </source>
</evidence>
<gene>
    <name evidence="2" type="ORF">CDAR_171701</name>
</gene>
<keyword evidence="1" id="KW-0812">Transmembrane</keyword>
<organism evidence="2 3">
    <name type="scientific">Caerostris darwini</name>
    <dbReference type="NCBI Taxonomy" id="1538125"/>
    <lineage>
        <taxon>Eukaryota</taxon>
        <taxon>Metazoa</taxon>
        <taxon>Ecdysozoa</taxon>
        <taxon>Arthropoda</taxon>
        <taxon>Chelicerata</taxon>
        <taxon>Arachnida</taxon>
        <taxon>Araneae</taxon>
        <taxon>Araneomorphae</taxon>
        <taxon>Entelegynae</taxon>
        <taxon>Araneoidea</taxon>
        <taxon>Araneidae</taxon>
        <taxon>Caerostris</taxon>
    </lineage>
</organism>
<comment type="caution">
    <text evidence="2">The sequence shown here is derived from an EMBL/GenBank/DDBJ whole genome shotgun (WGS) entry which is preliminary data.</text>
</comment>
<evidence type="ECO:0000256" key="1">
    <source>
        <dbReference type="SAM" id="Phobius"/>
    </source>
</evidence>
<keyword evidence="3" id="KW-1185">Reference proteome</keyword>